<dbReference type="SUPFAM" id="SSF47781">
    <property type="entry name" value="RuvA domain 2-like"/>
    <property type="match status" value="1"/>
</dbReference>
<keyword evidence="5" id="KW-1185">Reference proteome</keyword>
<dbReference type="PANTHER" id="PTHR21180:SF32">
    <property type="entry name" value="ENDONUCLEASE_EXONUCLEASE_PHOSPHATASE FAMILY DOMAIN-CONTAINING PROTEIN 1"/>
    <property type="match status" value="1"/>
</dbReference>
<dbReference type="PANTHER" id="PTHR21180">
    <property type="entry name" value="ENDONUCLEASE/EXONUCLEASE/PHOSPHATASE FAMILY DOMAIN-CONTAINING PROTEIN 1"/>
    <property type="match status" value="1"/>
</dbReference>
<dbReference type="EMBL" id="VIVQ01000001">
    <property type="protein sequence ID" value="TWE13297.1"/>
    <property type="molecule type" value="Genomic_DNA"/>
</dbReference>
<feature type="compositionally biased region" description="Gly residues" evidence="1">
    <location>
        <begin position="265"/>
        <end position="279"/>
    </location>
</feature>
<keyword evidence="2" id="KW-0472">Membrane</keyword>
<feature type="compositionally biased region" description="Low complexity" evidence="1">
    <location>
        <begin position="160"/>
        <end position="173"/>
    </location>
</feature>
<feature type="compositionally biased region" description="Acidic residues" evidence="1">
    <location>
        <begin position="63"/>
        <end position="73"/>
    </location>
</feature>
<feature type="compositionally biased region" description="Basic and acidic residues" evidence="1">
    <location>
        <begin position="74"/>
        <end position="83"/>
    </location>
</feature>
<evidence type="ECO:0000256" key="2">
    <source>
        <dbReference type="SAM" id="Phobius"/>
    </source>
</evidence>
<evidence type="ECO:0000313" key="5">
    <source>
        <dbReference type="Proteomes" id="UP000318297"/>
    </source>
</evidence>
<feature type="transmembrane region" description="Helical" evidence="2">
    <location>
        <begin position="121"/>
        <end position="143"/>
    </location>
</feature>
<dbReference type="Pfam" id="PF10531">
    <property type="entry name" value="SLBB"/>
    <property type="match status" value="1"/>
</dbReference>
<dbReference type="InterPro" id="IPR010994">
    <property type="entry name" value="RuvA_2-like"/>
</dbReference>
<gene>
    <name evidence="4" type="ORF">BKA23_2126</name>
</gene>
<dbReference type="RefSeq" id="WP_145227772.1">
    <property type="nucleotide sequence ID" value="NZ_VIVQ01000001.1"/>
</dbReference>
<comment type="caution">
    <text evidence="4">The sequence shown here is derived from an EMBL/GenBank/DDBJ whole genome shotgun (WGS) entry which is preliminary data.</text>
</comment>
<dbReference type="OrthoDB" id="9758724at2"/>
<accession>A0A561ECI2</accession>
<sequence>MPRSRSDAPVPDRLAAVLEELEAVRRAPGWVPTSQTLLDQPRSTLSELPRRIAEFGGRGAADELGDGETEELDTSSRTRRDLGGRAARHRATGDSEIVRPHEPLVRTPSSLRDPLLAPSRLAVIGAVVLVLVAAVVFGGRAVLARASSTPRPLAAASALASASSSGSPSSRSGFGSGADADQVASGSPSSSGQSIVVVQVVGQVRKPGVVEIRTGSRVRDAVEAAGGALPTADLAAVNLARVVTDGEQIQVPKPGESIAPPAGATGSGGAGGGSATGSGAAGAVVDINTADAAGLDSLPGVGPVLAERIIQWRQENGRFTSVDDLGEVSGIGEKMLERLRPLVRVG</sequence>
<feature type="compositionally biased region" description="Low complexity" evidence="1">
    <location>
        <begin position="182"/>
        <end position="191"/>
    </location>
</feature>
<dbReference type="InterPro" id="IPR004509">
    <property type="entry name" value="Competence_ComEA_HhH"/>
</dbReference>
<feature type="region of interest" description="Disordered" evidence="1">
    <location>
        <begin position="250"/>
        <end position="279"/>
    </location>
</feature>
<proteinExistence type="predicted"/>
<reference evidence="4 5" key="1">
    <citation type="submission" date="2019-06" db="EMBL/GenBank/DDBJ databases">
        <title>Sequencing the genomes of 1000 actinobacteria strains.</title>
        <authorList>
            <person name="Klenk H.-P."/>
        </authorList>
    </citation>
    <scope>NUCLEOTIDE SEQUENCE [LARGE SCALE GENOMIC DNA]</scope>
    <source>
        <strain evidence="4 5">DSM 19560</strain>
    </source>
</reference>
<dbReference type="Pfam" id="PF12836">
    <property type="entry name" value="HHH_3"/>
    <property type="match status" value="1"/>
</dbReference>
<dbReference type="InterPro" id="IPR051675">
    <property type="entry name" value="Endo/Exo/Phosphatase_dom_1"/>
</dbReference>
<evidence type="ECO:0000313" key="4">
    <source>
        <dbReference type="EMBL" id="TWE13297.1"/>
    </source>
</evidence>
<keyword evidence="2" id="KW-1133">Transmembrane helix</keyword>
<dbReference type="NCBIfam" id="TIGR00426">
    <property type="entry name" value="competence protein ComEA helix-hairpin-helix repeat region"/>
    <property type="match status" value="1"/>
</dbReference>
<dbReference type="Gene3D" id="1.10.150.320">
    <property type="entry name" value="Photosystem II 12 kDa extrinsic protein"/>
    <property type="match status" value="1"/>
</dbReference>
<dbReference type="GO" id="GO:0015628">
    <property type="term" value="P:protein secretion by the type II secretion system"/>
    <property type="evidence" value="ECO:0007669"/>
    <property type="project" value="TreeGrafter"/>
</dbReference>
<evidence type="ECO:0000256" key="1">
    <source>
        <dbReference type="SAM" id="MobiDB-lite"/>
    </source>
</evidence>
<name>A0A561ECI2_9MICO</name>
<dbReference type="InterPro" id="IPR019554">
    <property type="entry name" value="Soluble_ligand-bd"/>
</dbReference>
<evidence type="ECO:0000259" key="3">
    <source>
        <dbReference type="Pfam" id="PF10531"/>
    </source>
</evidence>
<feature type="domain" description="Soluble ligand binding" evidence="3">
    <location>
        <begin position="197"/>
        <end position="251"/>
    </location>
</feature>
<keyword evidence="2" id="KW-0812">Transmembrane</keyword>
<dbReference type="Proteomes" id="UP000318297">
    <property type="component" value="Unassembled WGS sequence"/>
</dbReference>
<organism evidence="4 5">
    <name type="scientific">Rudaeicoccus suwonensis</name>
    <dbReference type="NCBI Taxonomy" id="657409"/>
    <lineage>
        <taxon>Bacteria</taxon>
        <taxon>Bacillati</taxon>
        <taxon>Actinomycetota</taxon>
        <taxon>Actinomycetes</taxon>
        <taxon>Micrococcales</taxon>
        <taxon>Dermacoccaceae</taxon>
        <taxon>Rudaeicoccus</taxon>
    </lineage>
</organism>
<dbReference type="AlphaFoldDB" id="A0A561ECI2"/>
<dbReference type="Gene3D" id="3.10.560.10">
    <property type="entry name" value="Outer membrane lipoprotein wza domain like"/>
    <property type="match status" value="1"/>
</dbReference>
<dbReference type="GO" id="GO:0015627">
    <property type="term" value="C:type II protein secretion system complex"/>
    <property type="evidence" value="ECO:0007669"/>
    <property type="project" value="TreeGrafter"/>
</dbReference>
<protein>
    <submittedName>
        <fullName evidence="4">Competence protein ComEA</fullName>
    </submittedName>
</protein>
<feature type="region of interest" description="Disordered" evidence="1">
    <location>
        <begin position="56"/>
        <end position="111"/>
    </location>
</feature>
<feature type="region of interest" description="Disordered" evidence="1">
    <location>
        <begin position="160"/>
        <end position="191"/>
    </location>
</feature>
<feature type="compositionally biased region" description="Basic and acidic residues" evidence="1">
    <location>
        <begin position="91"/>
        <end position="104"/>
    </location>
</feature>